<name>A0A366Y091_9BACI</name>
<keyword evidence="2" id="KW-1185">Reference proteome</keyword>
<evidence type="ECO:0000313" key="2">
    <source>
        <dbReference type="Proteomes" id="UP000253314"/>
    </source>
</evidence>
<dbReference type="Proteomes" id="UP000253314">
    <property type="component" value="Unassembled WGS sequence"/>
</dbReference>
<reference evidence="1 2" key="1">
    <citation type="submission" date="2018-07" db="EMBL/GenBank/DDBJ databases">
        <title>Lottiidibacillus patelloidae gen. nov., sp. nov., isolated from the intestinal tract of a marine limpet and the reclassification of B. taeanensis BH030017T, B. algicola KMM 3737T and B. hwajinpoensis SW-72T as genus Lottiidibacillus.</title>
        <authorList>
            <person name="Liu R."/>
            <person name="Huang Z."/>
        </authorList>
    </citation>
    <scope>NUCLEOTIDE SEQUENCE [LARGE SCALE GENOMIC DNA]</scope>
    <source>
        <strain evidence="1 2">BH030017</strain>
    </source>
</reference>
<proteinExistence type="predicted"/>
<dbReference type="InterPro" id="IPR009910">
    <property type="entry name" value="DUF1450"/>
</dbReference>
<protein>
    <recommendedName>
        <fullName evidence="3">DUF1450 domain-containing protein</fullName>
    </recommendedName>
</protein>
<dbReference type="EMBL" id="QOCW01000009">
    <property type="protein sequence ID" value="RBW69581.1"/>
    <property type="molecule type" value="Genomic_DNA"/>
</dbReference>
<sequence>MRSAKFCERNVKVTEAGEAVDILQRDYADEVKVYVVDCFRRCLECRVKPFSRIQLTTIEAKDGETLVNKIIETVRGEESLK</sequence>
<dbReference type="AlphaFoldDB" id="A0A366Y091"/>
<organism evidence="1 2">
    <name type="scientific">Bacillus taeanensis</name>
    <dbReference type="NCBI Taxonomy" id="273032"/>
    <lineage>
        <taxon>Bacteria</taxon>
        <taxon>Bacillati</taxon>
        <taxon>Bacillota</taxon>
        <taxon>Bacilli</taxon>
        <taxon>Bacillales</taxon>
        <taxon>Bacillaceae</taxon>
        <taxon>Bacillus</taxon>
    </lineage>
</organism>
<gene>
    <name evidence="1" type="ORF">DS031_10140</name>
</gene>
<comment type="caution">
    <text evidence="1">The sequence shown here is derived from an EMBL/GenBank/DDBJ whole genome shotgun (WGS) entry which is preliminary data.</text>
</comment>
<accession>A0A366Y091</accession>
<evidence type="ECO:0008006" key="3">
    <source>
        <dbReference type="Google" id="ProtNLM"/>
    </source>
</evidence>
<evidence type="ECO:0000313" key="1">
    <source>
        <dbReference type="EMBL" id="RBW69581.1"/>
    </source>
</evidence>
<dbReference type="OrthoDB" id="2679644at2"/>
<dbReference type="Pfam" id="PF07293">
    <property type="entry name" value="DUF1450"/>
    <property type="match status" value="1"/>
</dbReference>
<dbReference type="RefSeq" id="WP_113805968.1">
    <property type="nucleotide sequence ID" value="NZ_QOCW01000009.1"/>
</dbReference>